<keyword evidence="3" id="KW-1185">Reference proteome</keyword>
<accession>A0ABT9I9A5</accession>
<evidence type="ECO:0000313" key="2">
    <source>
        <dbReference type="EMBL" id="MDP5182160.1"/>
    </source>
</evidence>
<comment type="caution">
    <text evidence="2">The sequence shown here is derived from an EMBL/GenBank/DDBJ whole genome shotgun (WGS) entry which is preliminary data.</text>
</comment>
<organism evidence="2 3">
    <name type="scientific">Blastococcus carthaginiensis</name>
    <dbReference type="NCBI Taxonomy" id="3050034"/>
    <lineage>
        <taxon>Bacteria</taxon>
        <taxon>Bacillati</taxon>
        <taxon>Actinomycetota</taxon>
        <taxon>Actinomycetes</taxon>
        <taxon>Geodermatophilales</taxon>
        <taxon>Geodermatophilaceae</taxon>
        <taxon>Blastococcus</taxon>
    </lineage>
</organism>
<sequence>MSDRTQHVIDAIDGALADEDLPDAMRWSPEPAAVEDAGRPYTEDPFPTLTGIPFGLEHRRARPVVIGRPRQQGRGVWIAPAGTSSPILFDEAREWSGHLVDDVPLITRAALAVRAAEDHARAEQALRDLMTAAGEAVEQLIDRFRGMAEAMGQTLPQLVETLQKLATTETRHRPPPPQPDLRRTDPRGYALQLRQSRGTGPCRDLTRQRRPRRLP</sequence>
<dbReference type="RefSeq" id="WP_305998862.1">
    <property type="nucleotide sequence ID" value="NZ_JASNFN010000004.1"/>
</dbReference>
<feature type="region of interest" description="Disordered" evidence="1">
    <location>
        <begin position="167"/>
        <end position="215"/>
    </location>
</feature>
<name>A0ABT9I9A5_9ACTN</name>
<gene>
    <name evidence="2" type="ORF">QOZ88_05885</name>
</gene>
<protein>
    <submittedName>
        <fullName evidence="2">Uncharacterized protein</fullName>
    </submittedName>
</protein>
<proteinExistence type="predicted"/>
<reference evidence="3" key="1">
    <citation type="submission" date="2023-05" db="EMBL/GenBank/DDBJ databases">
        <title>Draft genome of Pseudofrankia sp. BMG5.37.</title>
        <authorList>
            <person name="Gtari M."/>
            <person name="Ghodhbane F."/>
            <person name="Sbissi I."/>
        </authorList>
    </citation>
    <scope>NUCLEOTIDE SEQUENCE [LARGE SCALE GENOMIC DNA]</scope>
    <source>
        <strain evidence="3">BMG 814</strain>
    </source>
</reference>
<dbReference type="EMBL" id="JASNFN010000004">
    <property type="protein sequence ID" value="MDP5182160.1"/>
    <property type="molecule type" value="Genomic_DNA"/>
</dbReference>
<evidence type="ECO:0000256" key="1">
    <source>
        <dbReference type="SAM" id="MobiDB-lite"/>
    </source>
</evidence>
<dbReference type="Proteomes" id="UP001233673">
    <property type="component" value="Unassembled WGS sequence"/>
</dbReference>
<evidence type="ECO:0000313" key="3">
    <source>
        <dbReference type="Proteomes" id="UP001233673"/>
    </source>
</evidence>